<sequence>MSLFQLFIFSNLWHITFASLFSNLHLHQSFLCAYKQNCSFTCRICIHELVQPLMIVEQHLVSNEPPF</sequence>
<dbReference type="EMBL" id="PDCK01000040">
    <property type="protein sequence ID" value="PRQ51671.1"/>
    <property type="molecule type" value="Genomic_DNA"/>
</dbReference>
<protein>
    <recommendedName>
        <fullName evidence="4">Secreted protein</fullName>
    </recommendedName>
</protein>
<gene>
    <name evidence="2" type="ORF">RchiOBHm_Chr2g0147041</name>
</gene>
<accession>A0A2P6RZ15</accession>
<name>A0A2P6RZ15_ROSCH</name>
<evidence type="ECO:0008006" key="4">
    <source>
        <dbReference type="Google" id="ProtNLM"/>
    </source>
</evidence>
<organism evidence="2 3">
    <name type="scientific">Rosa chinensis</name>
    <name type="common">China rose</name>
    <dbReference type="NCBI Taxonomy" id="74649"/>
    <lineage>
        <taxon>Eukaryota</taxon>
        <taxon>Viridiplantae</taxon>
        <taxon>Streptophyta</taxon>
        <taxon>Embryophyta</taxon>
        <taxon>Tracheophyta</taxon>
        <taxon>Spermatophyta</taxon>
        <taxon>Magnoliopsida</taxon>
        <taxon>eudicotyledons</taxon>
        <taxon>Gunneridae</taxon>
        <taxon>Pentapetalae</taxon>
        <taxon>rosids</taxon>
        <taxon>fabids</taxon>
        <taxon>Rosales</taxon>
        <taxon>Rosaceae</taxon>
        <taxon>Rosoideae</taxon>
        <taxon>Rosoideae incertae sedis</taxon>
        <taxon>Rosa</taxon>
    </lineage>
</organism>
<dbReference type="Gramene" id="PRQ51671">
    <property type="protein sequence ID" value="PRQ51671"/>
    <property type="gene ID" value="RchiOBHm_Chr2g0147041"/>
</dbReference>
<reference evidence="2 3" key="1">
    <citation type="journal article" date="2018" name="Nat. Genet.">
        <title>The Rosa genome provides new insights in the design of modern roses.</title>
        <authorList>
            <person name="Bendahmane M."/>
        </authorList>
    </citation>
    <scope>NUCLEOTIDE SEQUENCE [LARGE SCALE GENOMIC DNA]</scope>
    <source>
        <strain evidence="3">cv. Old Blush</strain>
    </source>
</reference>
<evidence type="ECO:0000256" key="1">
    <source>
        <dbReference type="SAM" id="SignalP"/>
    </source>
</evidence>
<comment type="caution">
    <text evidence="2">The sequence shown here is derived from an EMBL/GenBank/DDBJ whole genome shotgun (WGS) entry which is preliminary data.</text>
</comment>
<proteinExistence type="predicted"/>
<evidence type="ECO:0000313" key="3">
    <source>
        <dbReference type="Proteomes" id="UP000238479"/>
    </source>
</evidence>
<feature type="chain" id="PRO_5015138884" description="Secreted protein" evidence="1">
    <location>
        <begin position="19"/>
        <end position="67"/>
    </location>
</feature>
<keyword evidence="1" id="KW-0732">Signal</keyword>
<feature type="signal peptide" evidence="1">
    <location>
        <begin position="1"/>
        <end position="18"/>
    </location>
</feature>
<evidence type="ECO:0000313" key="2">
    <source>
        <dbReference type="EMBL" id="PRQ51671.1"/>
    </source>
</evidence>
<dbReference type="Proteomes" id="UP000238479">
    <property type="component" value="Chromosome 2"/>
</dbReference>
<keyword evidence="3" id="KW-1185">Reference proteome</keyword>
<dbReference type="AlphaFoldDB" id="A0A2P6RZ15"/>